<feature type="region of interest" description="Disordered" evidence="1">
    <location>
        <begin position="76"/>
        <end position="99"/>
    </location>
</feature>
<gene>
    <name evidence="3" type="ORF">ACFOJE_06570</name>
</gene>
<protein>
    <submittedName>
        <fullName evidence="3">DUF6152 family protein</fullName>
    </submittedName>
</protein>
<proteinExistence type="predicted"/>
<sequence length="118" mass="13196">MLKNRFLLPASFALLPAAVMVLANQDWGAYDTGQTLILRGPLKEVRYEDPQARVSLDYQGKEWTVVLGPLSRLESRGMTSTDLKPGRPVTLVGHPRKDGTPELRAERIVLDGRTLELR</sequence>
<feature type="chain" id="PRO_5046673138" evidence="2">
    <location>
        <begin position="24"/>
        <end position="118"/>
    </location>
</feature>
<organism evidence="3 4">
    <name type="scientific">Azotobacter bryophylli</name>
    <dbReference type="NCBI Taxonomy" id="1986537"/>
    <lineage>
        <taxon>Bacteria</taxon>
        <taxon>Pseudomonadati</taxon>
        <taxon>Pseudomonadota</taxon>
        <taxon>Gammaproteobacteria</taxon>
        <taxon>Pseudomonadales</taxon>
        <taxon>Pseudomonadaceae</taxon>
        <taxon>Azotobacter</taxon>
    </lineage>
</organism>
<reference evidence="4" key="1">
    <citation type="journal article" date="2019" name="Int. J. Syst. Evol. Microbiol.">
        <title>The Global Catalogue of Microorganisms (GCM) 10K type strain sequencing project: providing services to taxonomists for standard genome sequencing and annotation.</title>
        <authorList>
            <consortium name="The Broad Institute Genomics Platform"/>
            <consortium name="The Broad Institute Genome Sequencing Center for Infectious Disease"/>
            <person name="Wu L."/>
            <person name="Ma J."/>
        </authorList>
    </citation>
    <scope>NUCLEOTIDE SEQUENCE [LARGE SCALE GENOMIC DNA]</scope>
    <source>
        <strain evidence="4">KCTC 62195</strain>
    </source>
</reference>
<keyword evidence="2" id="KW-0732">Signal</keyword>
<keyword evidence="4" id="KW-1185">Reference proteome</keyword>
<dbReference type="InterPro" id="IPR046150">
    <property type="entry name" value="DUF6152"/>
</dbReference>
<evidence type="ECO:0000256" key="1">
    <source>
        <dbReference type="SAM" id="MobiDB-lite"/>
    </source>
</evidence>
<dbReference type="RefSeq" id="WP_377813489.1">
    <property type="nucleotide sequence ID" value="NZ_JBHRSJ010000012.1"/>
</dbReference>
<dbReference type="Proteomes" id="UP001595457">
    <property type="component" value="Unassembled WGS sequence"/>
</dbReference>
<dbReference type="EMBL" id="JBHRSJ010000012">
    <property type="protein sequence ID" value="MFC2971875.1"/>
    <property type="molecule type" value="Genomic_DNA"/>
</dbReference>
<evidence type="ECO:0000313" key="3">
    <source>
        <dbReference type="EMBL" id="MFC2971875.1"/>
    </source>
</evidence>
<comment type="caution">
    <text evidence="3">The sequence shown here is derived from an EMBL/GenBank/DDBJ whole genome shotgun (WGS) entry which is preliminary data.</text>
</comment>
<evidence type="ECO:0000256" key="2">
    <source>
        <dbReference type="SAM" id="SignalP"/>
    </source>
</evidence>
<evidence type="ECO:0000313" key="4">
    <source>
        <dbReference type="Proteomes" id="UP001595457"/>
    </source>
</evidence>
<name>A0ABV7ASL4_9GAMM</name>
<feature type="signal peptide" evidence="2">
    <location>
        <begin position="1"/>
        <end position="23"/>
    </location>
</feature>
<dbReference type="Pfam" id="PF19649">
    <property type="entry name" value="DUF6152"/>
    <property type="match status" value="1"/>
</dbReference>
<accession>A0ABV7ASL4</accession>